<name>A0A0L0G9L9_9EUKA</name>
<dbReference type="EMBL" id="KQ241728">
    <property type="protein sequence ID" value="KNC84963.1"/>
    <property type="molecule type" value="Genomic_DNA"/>
</dbReference>
<dbReference type="Proteomes" id="UP000054560">
    <property type="component" value="Unassembled WGS sequence"/>
</dbReference>
<evidence type="ECO:0000313" key="1">
    <source>
        <dbReference type="EMBL" id="KNC84963.1"/>
    </source>
</evidence>
<accession>A0A0L0G9L9</accession>
<dbReference type="GeneID" id="25903322"/>
<organism evidence="1 2">
    <name type="scientific">Sphaeroforma arctica JP610</name>
    <dbReference type="NCBI Taxonomy" id="667725"/>
    <lineage>
        <taxon>Eukaryota</taxon>
        <taxon>Ichthyosporea</taxon>
        <taxon>Ichthyophonida</taxon>
        <taxon>Sphaeroforma</taxon>
    </lineage>
</organism>
<proteinExistence type="predicted"/>
<keyword evidence="2" id="KW-1185">Reference proteome</keyword>
<dbReference type="OrthoDB" id="123132at2759"/>
<protein>
    <submittedName>
        <fullName evidence="1">Uncharacterized protein</fullName>
    </submittedName>
</protein>
<sequence>MLYPDAKVSEALCGPRGACNYRINSEPNDSFRRRYYPLEAYDRGYGMKIDQHHNVFKNNHRKLRQDIMGEFNRLRLTVQARTNFQHNSNAAGNARPANAQNEAGSNIQHNDIHEPHGSHEACLNKGIRTLWQVWQEYDAGLYGSKPASFFTDSERGRVKCTYSLRLCFWRTMEKLTARGNSAQKAIEKIQDAYGTALSVTAICRACRTDKDMAEIQ</sequence>
<dbReference type="RefSeq" id="XP_014158865.1">
    <property type="nucleotide sequence ID" value="XM_014303390.1"/>
</dbReference>
<reference evidence="1 2" key="1">
    <citation type="submission" date="2011-02" db="EMBL/GenBank/DDBJ databases">
        <title>The Genome Sequence of Sphaeroforma arctica JP610.</title>
        <authorList>
            <consortium name="The Broad Institute Genome Sequencing Platform"/>
            <person name="Russ C."/>
            <person name="Cuomo C."/>
            <person name="Young S.K."/>
            <person name="Zeng Q."/>
            <person name="Gargeya S."/>
            <person name="Alvarado L."/>
            <person name="Berlin A."/>
            <person name="Chapman S.B."/>
            <person name="Chen Z."/>
            <person name="Freedman E."/>
            <person name="Gellesch M."/>
            <person name="Goldberg J."/>
            <person name="Griggs A."/>
            <person name="Gujja S."/>
            <person name="Heilman E."/>
            <person name="Heiman D."/>
            <person name="Howarth C."/>
            <person name="Mehta T."/>
            <person name="Neiman D."/>
            <person name="Pearson M."/>
            <person name="Roberts A."/>
            <person name="Saif S."/>
            <person name="Shea T."/>
            <person name="Shenoy N."/>
            <person name="Sisk P."/>
            <person name="Stolte C."/>
            <person name="Sykes S."/>
            <person name="White J."/>
            <person name="Yandava C."/>
            <person name="Burger G."/>
            <person name="Gray M.W."/>
            <person name="Holland P.W.H."/>
            <person name="King N."/>
            <person name="Lang F.B.F."/>
            <person name="Roger A.J."/>
            <person name="Ruiz-Trillo I."/>
            <person name="Haas B."/>
            <person name="Nusbaum C."/>
            <person name="Birren B."/>
        </authorList>
    </citation>
    <scope>NUCLEOTIDE SEQUENCE [LARGE SCALE GENOMIC DNA]</scope>
    <source>
        <strain evidence="1 2">JP610</strain>
    </source>
</reference>
<dbReference type="AlphaFoldDB" id="A0A0L0G9L9"/>
<gene>
    <name evidence="1" type="ORF">SARC_02818</name>
</gene>
<evidence type="ECO:0000313" key="2">
    <source>
        <dbReference type="Proteomes" id="UP000054560"/>
    </source>
</evidence>